<dbReference type="eggNOG" id="COG0477">
    <property type="taxonomic scope" value="Bacteria"/>
</dbReference>
<evidence type="ECO:0000256" key="7">
    <source>
        <dbReference type="ARBA" id="ARBA00023136"/>
    </source>
</evidence>
<feature type="transmembrane region" description="Helical" evidence="9">
    <location>
        <begin position="305"/>
        <end position="325"/>
    </location>
</feature>
<dbReference type="Proteomes" id="UP000008703">
    <property type="component" value="Chromosome"/>
</dbReference>
<sequence length="496" mass="51750">MRELSHRRRMLVLAICCMSLLLVSLDNTVLNVALPSIRSDLHASVSGMQWTIDAYTLVLAALLMLSGSTADRVGRKRTFQTGLVIFTLGSGLCSLAPNLETLVIFRMVQAIGGSMLNPVAMSIITNVFTEPKERARAIGVWGGVVGISMAAGPIVGGVLVESVGWRSIFWINLPVGVAALLLTARYVPESRAPKPRRADPVGQLLVVAVLGTLTYAIIEAPDRGWDSPLIVTFAAIAAVGLIALIRYELRREEPLIDLRFFHSAPFSGATVVAVCAFAALSGYLFMNTLYLQDVRGLDALHAGLWMLPMAFMCFVCAPLSGRLVGARGPRPSMLVAGVAITASGVMFAVFDVQTTDIGLLLGYAMFGLGFGMVNAPITNTAVSGMPRSQAGVAAAVASTSRQVGQSLGVAVIGAVLAAGAASAAAGRMGHAASPAAAAAFVDAARPAWWIIAGCGAVILLLGMVTTGRWAEKTTRRTASLLEESAPTGRASASAKA</sequence>
<keyword evidence="12" id="KW-1185">Reference proteome</keyword>
<dbReference type="PRINTS" id="PR01036">
    <property type="entry name" value="TCRTETB"/>
</dbReference>
<protein>
    <submittedName>
        <fullName evidence="11">Drug resistance transporter, EmrB/QacA subfamily</fullName>
    </submittedName>
</protein>
<dbReference type="GO" id="GO:0046677">
    <property type="term" value="P:response to antibiotic"/>
    <property type="evidence" value="ECO:0007669"/>
    <property type="project" value="UniProtKB-KW"/>
</dbReference>
<dbReference type="HOGENOM" id="CLU_000960_28_2_11"/>
<feature type="domain" description="Major facilitator superfamily (MFS) profile" evidence="10">
    <location>
        <begin position="12"/>
        <end position="470"/>
    </location>
</feature>
<reference evidence="11" key="1">
    <citation type="submission" date="2011-08" db="EMBL/GenBank/DDBJ databases">
        <title>Complete sequence of chromosome of Streptomyces violaceusniger Tu 4113.</title>
        <authorList>
            <consortium name="US DOE Joint Genome Institute"/>
            <person name="Lucas S."/>
            <person name="Han J."/>
            <person name="Lapidus A."/>
            <person name="Cheng J.-F."/>
            <person name="Goodwin L."/>
            <person name="Pitluck S."/>
            <person name="Peters L."/>
            <person name="Ivanova N."/>
            <person name="Daligault H."/>
            <person name="Detter J.C."/>
            <person name="Han C."/>
            <person name="Tapia R."/>
            <person name="Land M."/>
            <person name="Hauser L."/>
            <person name="Kyrpides N."/>
            <person name="Ivanova N."/>
            <person name="Pagani I."/>
            <person name="Hagen A."/>
            <person name="Katz L."/>
            <person name="Fiedler H.-P."/>
            <person name="Keasling J."/>
            <person name="Fortman J."/>
            <person name="Woyke T."/>
        </authorList>
    </citation>
    <scope>NUCLEOTIDE SEQUENCE [LARGE SCALE GENOMIC DNA]</scope>
    <source>
        <strain evidence="11">Tu 4113</strain>
    </source>
</reference>
<dbReference type="EMBL" id="CP002994">
    <property type="protein sequence ID" value="AEM87108.1"/>
    <property type="molecule type" value="Genomic_DNA"/>
</dbReference>
<dbReference type="InterPro" id="IPR011701">
    <property type="entry name" value="MFS"/>
</dbReference>
<dbReference type="SUPFAM" id="SSF103473">
    <property type="entry name" value="MFS general substrate transporter"/>
    <property type="match status" value="1"/>
</dbReference>
<name>G2NWS4_STRV4</name>
<evidence type="ECO:0000256" key="3">
    <source>
        <dbReference type="ARBA" id="ARBA00022448"/>
    </source>
</evidence>
<feature type="transmembrane region" description="Helical" evidence="9">
    <location>
        <begin position="357"/>
        <end position="377"/>
    </location>
</feature>
<feature type="transmembrane region" description="Helical" evidence="9">
    <location>
        <begin position="446"/>
        <end position="466"/>
    </location>
</feature>
<evidence type="ECO:0000256" key="2">
    <source>
        <dbReference type="ARBA" id="ARBA00008537"/>
    </source>
</evidence>
<feature type="transmembrane region" description="Helical" evidence="9">
    <location>
        <begin position="78"/>
        <end position="97"/>
    </location>
</feature>
<dbReference type="GO" id="GO:0022857">
    <property type="term" value="F:transmembrane transporter activity"/>
    <property type="evidence" value="ECO:0007669"/>
    <property type="project" value="InterPro"/>
</dbReference>
<dbReference type="Pfam" id="PF07690">
    <property type="entry name" value="MFS_1"/>
    <property type="match status" value="1"/>
</dbReference>
<evidence type="ECO:0000256" key="6">
    <source>
        <dbReference type="ARBA" id="ARBA00022989"/>
    </source>
</evidence>
<keyword evidence="7 9" id="KW-0472">Membrane</keyword>
<dbReference type="Gene3D" id="1.20.1250.20">
    <property type="entry name" value="MFS general substrate transporter like domains"/>
    <property type="match status" value="1"/>
</dbReference>
<proteinExistence type="inferred from homology"/>
<dbReference type="InterPro" id="IPR004638">
    <property type="entry name" value="EmrB-like"/>
</dbReference>
<feature type="transmembrane region" description="Helical" evidence="9">
    <location>
        <begin position="332"/>
        <end position="351"/>
    </location>
</feature>
<feature type="transmembrane region" description="Helical" evidence="9">
    <location>
        <begin position="230"/>
        <end position="249"/>
    </location>
</feature>
<evidence type="ECO:0000256" key="4">
    <source>
        <dbReference type="ARBA" id="ARBA00022475"/>
    </source>
</evidence>
<evidence type="ECO:0000259" key="10">
    <source>
        <dbReference type="PROSITE" id="PS50850"/>
    </source>
</evidence>
<dbReference type="RefSeq" id="WP_014060578.1">
    <property type="nucleotide sequence ID" value="NC_015957.1"/>
</dbReference>
<evidence type="ECO:0000256" key="9">
    <source>
        <dbReference type="SAM" id="Phobius"/>
    </source>
</evidence>
<dbReference type="PANTHER" id="PTHR42718">
    <property type="entry name" value="MAJOR FACILITATOR SUPERFAMILY MULTIDRUG TRANSPORTER MFSC"/>
    <property type="match status" value="1"/>
</dbReference>
<comment type="subcellular location">
    <subcellularLocation>
        <location evidence="1">Cell membrane</location>
        <topology evidence="1">Multi-pass membrane protein</topology>
    </subcellularLocation>
</comment>
<evidence type="ECO:0000256" key="5">
    <source>
        <dbReference type="ARBA" id="ARBA00022692"/>
    </source>
</evidence>
<feature type="transmembrane region" description="Helical" evidence="9">
    <location>
        <begin position="261"/>
        <end position="285"/>
    </location>
</feature>
<dbReference type="GO" id="GO:0005886">
    <property type="term" value="C:plasma membrane"/>
    <property type="evidence" value="ECO:0007669"/>
    <property type="project" value="UniProtKB-SubCell"/>
</dbReference>
<dbReference type="PROSITE" id="PS50850">
    <property type="entry name" value="MFS"/>
    <property type="match status" value="1"/>
</dbReference>
<evidence type="ECO:0000313" key="11">
    <source>
        <dbReference type="EMBL" id="AEM87108.1"/>
    </source>
</evidence>
<feature type="transmembrane region" description="Helical" evidence="9">
    <location>
        <begin position="137"/>
        <end position="156"/>
    </location>
</feature>
<dbReference type="CDD" id="cd17321">
    <property type="entry name" value="MFS_MMR_MDR_like"/>
    <property type="match status" value="1"/>
</dbReference>
<feature type="transmembrane region" description="Helical" evidence="9">
    <location>
        <begin position="103"/>
        <end position="125"/>
    </location>
</feature>
<dbReference type="InterPro" id="IPR036259">
    <property type="entry name" value="MFS_trans_sf"/>
</dbReference>
<evidence type="ECO:0000256" key="8">
    <source>
        <dbReference type="ARBA" id="ARBA00023251"/>
    </source>
</evidence>
<dbReference type="KEGG" id="svl:Strvi_7774"/>
<keyword evidence="5 9" id="KW-0812">Transmembrane</keyword>
<evidence type="ECO:0000256" key="1">
    <source>
        <dbReference type="ARBA" id="ARBA00004651"/>
    </source>
</evidence>
<dbReference type="AlphaFoldDB" id="G2NWS4"/>
<evidence type="ECO:0000313" key="12">
    <source>
        <dbReference type="Proteomes" id="UP000008703"/>
    </source>
</evidence>
<dbReference type="PANTHER" id="PTHR42718:SF9">
    <property type="entry name" value="MAJOR FACILITATOR SUPERFAMILY MULTIDRUG TRANSPORTER MFSC"/>
    <property type="match status" value="1"/>
</dbReference>
<dbReference type="Gene3D" id="1.20.1720.10">
    <property type="entry name" value="Multidrug resistance protein D"/>
    <property type="match status" value="1"/>
</dbReference>
<keyword evidence="6 9" id="KW-1133">Transmembrane helix</keyword>
<gene>
    <name evidence="11" type="ORF">Strvi_7774</name>
</gene>
<comment type="similarity">
    <text evidence="2">Belongs to the major facilitator superfamily. EmrB family.</text>
</comment>
<dbReference type="InterPro" id="IPR020846">
    <property type="entry name" value="MFS_dom"/>
</dbReference>
<keyword evidence="8" id="KW-0046">Antibiotic resistance</keyword>
<feature type="transmembrane region" description="Helical" evidence="9">
    <location>
        <begin position="168"/>
        <end position="188"/>
    </location>
</feature>
<dbReference type="NCBIfam" id="TIGR00711">
    <property type="entry name" value="efflux_EmrB"/>
    <property type="match status" value="1"/>
</dbReference>
<keyword evidence="4" id="KW-1003">Cell membrane</keyword>
<accession>G2NWS4</accession>
<organism evidence="11 12">
    <name type="scientific">Streptomyces violaceusniger (strain Tu 4113)</name>
    <dbReference type="NCBI Taxonomy" id="653045"/>
    <lineage>
        <taxon>Bacteria</taxon>
        <taxon>Bacillati</taxon>
        <taxon>Actinomycetota</taxon>
        <taxon>Actinomycetes</taxon>
        <taxon>Kitasatosporales</taxon>
        <taxon>Streptomycetaceae</taxon>
        <taxon>Streptomyces</taxon>
        <taxon>Streptomyces violaceusniger group</taxon>
    </lineage>
</organism>
<feature type="transmembrane region" description="Helical" evidence="9">
    <location>
        <begin position="47"/>
        <end position="66"/>
    </location>
</feature>
<feature type="transmembrane region" description="Helical" evidence="9">
    <location>
        <begin position="200"/>
        <end position="218"/>
    </location>
</feature>
<keyword evidence="3" id="KW-0813">Transport</keyword>
<feature type="transmembrane region" description="Helical" evidence="9">
    <location>
        <begin position="407"/>
        <end position="426"/>
    </location>
</feature>